<sequence>MVNCFVTGHRRVHLGHTSRYLAKLTDLAIAHGATRFYTGMALGTDQLAALEWTRRGLPWKALIPCHGYESRWSKSQQRVFWELLNGAEEILWLHQQYEMGCNHHRNRHMVEVCEMGIAIFDHRRGGGTRYTIQRAIARERPLYWINPETGQLHQHIAPTQLTLL</sequence>
<evidence type="ECO:0000313" key="2">
    <source>
        <dbReference type="Proteomes" id="UP001056708"/>
    </source>
</evidence>
<dbReference type="Gene3D" id="3.40.50.450">
    <property type="match status" value="1"/>
</dbReference>
<dbReference type="SUPFAM" id="SSF102405">
    <property type="entry name" value="MCP/YpsA-like"/>
    <property type="match status" value="1"/>
</dbReference>
<organism evidence="1 2">
    <name type="scientific">Phormidium yuhuli AB48</name>
    <dbReference type="NCBI Taxonomy" id="2940671"/>
    <lineage>
        <taxon>Bacteria</taxon>
        <taxon>Bacillati</taxon>
        <taxon>Cyanobacteriota</taxon>
        <taxon>Cyanophyceae</taxon>
        <taxon>Oscillatoriophycideae</taxon>
        <taxon>Oscillatoriales</taxon>
        <taxon>Oscillatoriaceae</taxon>
        <taxon>Phormidium</taxon>
        <taxon>Phormidium yuhuli</taxon>
    </lineage>
</organism>
<dbReference type="PANTHER" id="PTHR38440:SF1">
    <property type="entry name" value="UPF0398 PROTEIN SPR0331"/>
    <property type="match status" value="1"/>
</dbReference>
<evidence type="ECO:0000313" key="1">
    <source>
        <dbReference type="EMBL" id="USR93257.1"/>
    </source>
</evidence>
<keyword evidence="2" id="KW-1185">Reference proteome</keyword>
<dbReference type="Proteomes" id="UP001056708">
    <property type="component" value="Plasmid unnamed"/>
</dbReference>
<dbReference type="RefSeq" id="WP_252665435.1">
    <property type="nucleotide sequence ID" value="NZ_CP098612.1"/>
</dbReference>
<dbReference type="EMBL" id="CP098612">
    <property type="protein sequence ID" value="USR93257.1"/>
    <property type="molecule type" value="Genomic_DNA"/>
</dbReference>
<proteinExistence type="predicted"/>
<gene>
    <name evidence="1" type="ORF">NEA10_20655</name>
</gene>
<dbReference type="PANTHER" id="PTHR38440">
    <property type="entry name" value="UPF0398 PROTEIN YPSA"/>
    <property type="match status" value="1"/>
</dbReference>
<accession>A0ABY5AVI1</accession>
<reference evidence="1" key="1">
    <citation type="submission" date="2022-06" db="EMBL/GenBank/DDBJ databases">
        <title>Genome sequence of Phormidium yuhuli AB48 isolated from an industrial photobioreactor environment.</title>
        <authorList>
            <person name="Qiu Y."/>
            <person name="Noonan A.J.C."/>
            <person name="Dofher K."/>
            <person name="Koch M."/>
            <person name="Kieft B."/>
            <person name="Lin X."/>
            <person name="Ziels R.M."/>
            <person name="Hallam S.J."/>
        </authorList>
    </citation>
    <scope>NUCLEOTIDE SEQUENCE</scope>
    <source>
        <strain evidence="1">AB48</strain>
        <plasmid evidence="1">unnamed</plasmid>
    </source>
</reference>
<name>A0ABY5AVI1_9CYAN</name>
<dbReference type="InterPro" id="IPR010697">
    <property type="entry name" value="YspA"/>
</dbReference>
<protein>
    <submittedName>
        <fullName evidence="1">DUF1273 domain-containing protein</fullName>
    </submittedName>
</protein>
<geneLocation type="plasmid" evidence="1 2">
    <name>unnamed</name>
</geneLocation>
<keyword evidence="1" id="KW-0614">Plasmid</keyword>